<evidence type="ECO:0000256" key="4">
    <source>
        <dbReference type="ARBA" id="ARBA00022833"/>
    </source>
</evidence>
<evidence type="ECO:0000259" key="6">
    <source>
        <dbReference type="PROSITE" id="PS52035"/>
    </source>
</evidence>
<name>A0A8B7NMV6_HYAAZ</name>
<dbReference type="Gene3D" id="3.40.630.10">
    <property type="entry name" value="Zn peptidases"/>
    <property type="match status" value="1"/>
</dbReference>
<reference evidence="8" key="1">
    <citation type="submission" date="2025-08" db="UniProtKB">
        <authorList>
            <consortium name="RefSeq"/>
        </authorList>
    </citation>
    <scope>IDENTIFICATION</scope>
    <source>
        <tissue evidence="8">Whole organism</tissue>
    </source>
</reference>
<dbReference type="GO" id="GO:0005615">
    <property type="term" value="C:extracellular space"/>
    <property type="evidence" value="ECO:0007669"/>
    <property type="project" value="TreeGrafter"/>
</dbReference>
<dbReference type="PROSITE" id="PS52035">
    <property type="entry name" value="PEPTIDASE_M14"/>
    <property type="match status" value="1"/>
</dbReference>
<dbReference type="Pfam" id="PF00246">
    <property type="entry name" value="Peptidase_M14"/>
    <property type="match status" value="1"/>
</dbReference>
<protein>
    <submittedName>
        <fullName evidence="8">Carboxypeptidase A2</fullName>
    </submittedName>
</protein>
<dbReference type="SUPFAM" id="SSF53187">
    <property type="entry name" value="Zn-dependent exopeptidases"/>
    <property type="match status" value="1"/>
</dbReference>
<dbReference type="KEGG" id="hazt:108671489"/>
<proteinExistence type="inferred from homology"/>
<dbReference type="InterPro" id="IPR000834">
    <property type="entry name" value="Peptidase_M14"/>
</dbReference>
<evidence type="ECO:0000256" key="5">
    <source>
        <dbReference type="PROSITE-ProRule" id="PRU01379"/>
    </source>
</evidence>
<dbReference type="PANTHER" id="PTHR11705:SF91">
    <property type="entry name" value="FI01817P-RELATED"/>
    <property type="match status" value="1"/>
</dbReference>
<keyword evidence="8" id="KW-0378">Hydrolase</keyword>
<dbReference type="PROSITE" id="PS00132">
    <property type="entry name" value="CARBOXYPEPT_ZN_1"/>
    <property type="match status" value="1"/>
</dbReference>
<dbReference type="Proteomes" id="UP000694843">
    <property type="component" value="Unplaced"/>
</dbReference>
<keyword evidence="4" id="KW-0862">Zinc</keyword>
<keyword evidence="8" id="KW-0121">Carboxypeptidase</keyword>
<feature type="non-terminal residue" evidence="8">
    <location>
        <position position="1"/>
    </location>
</feature>
<evidence type="ECO:0000313" key="8">
    <source>
        <dbReference type="RefSeq" id="XP_018014531.2"/>
    </source>
</evidence>
<dbReference type="GO" id="GO:0008270">
    <property type="term" value="F:zinc ion binding"/>
    <property type="evidence" value="ECO:0007669"/>
    <property type="project" value="InterPro"/>
</dbReference>
<dbReference type="OMA" id="WSYDSGI"/>
<dbReference type="GO" id="GO:0006508">
    <property type="term" value="P:proteolysis"/>
    <property type="evidence" value="ECO:0007669"/>
    <property type="project" value="InterPro"/>
</dbReference>
<keyword evidence="8" id="KW-0645">Protease</keyword>
<dbReference type="GeneID" id="108671489"/>
<dbReference type="GO" id="GO:0004181">
    <property type="term" value="F:metallocarboxypeptidase activity"/>
    <property type="evidence" value="ECO:0007669"/>
    <property type="project" value="InterPro"/>
</dbReference>
<accession>A0A8B7NMV6</accession>
<dbReference type="AlphaFoldDB" id="A0A8B7NMV6"/>
<evidence type="ECO:0000256" key="1">
    <source>
        <dbReference type="ARBA" id="ARBA00001947"/>
    </source>
</evidence>
<comment type="cofactor">
    <cofactor evidence="1">
        <name>Zn(2+)</name>
        <dbReference type="ChEBI" id="CHEBI:29105"/>
    </cofactor>
</comment>
<dbReference type="RefSeq" id="XP_018014531.2">
    <property type="nucleotide sequence ID" value="XM_018159042.2"/>
</dbReference>
<keyword evidence="7" id="KW-1185">Reference proteome</keyword>
<sequence>FRAIDAQRSSLPASRSSRDIDSTTYRDYDTLLGELAQLEADFPNLVSSYEIGTTYEGRTLKVIAVSSGQVANAPVIWLDCGIHAREWVSHATCMYVLDQLTSGYGSDDVVNALLAAYDFHVLPITNPDGYVHSWDADRLWRKNRVPYGACFGADVNRNFDSNFGGEGASDLACADTYHGPSAFSEVESAAIRDSLIALGSRVKAVFTLHSYSQYWMFPYGYTTDRPADYDELNRVSALAVEALTAVHGTSYVYGNIADVIYVASGGSVDYTYETLGITYSFAVELRDQGQYGFLLPADQIIPTAEEFFAGFYTAIQNFQ</sequence>
<dbReference type="PANTHER" id="PTHR11705">
    <property type="entry name" value="PROTEASE FAMILY M14 CARBOXYPEPTIDASE A,B"/>
    <property type="match status" value="1"/>
</dbReference>
<dbReference type="FunFam" id="3.40.630.10:FF:000056">
    <property type="entry name" value="Zinc carboxypeptidase"/>
    <property type="match status" value="1"/>
</dbReference>
<dbReference type="InterPro" id="IPR057246">
    <property type="entry name" value="CARBOXYPEPT_ZN_1"/>
</dbReference>
<gene>
    <name evidence="8" type="primary">LOC108671489</name>
</gene>
<feature type="domain" description="Peptidase M14" evidence="6">
    <location>
        <begin position="24"/>
        <end position="318"/>
    </location>
</feature>
<evidence type="ECO:0000256" key="2">
    <source>
        <dbReference type="ARBA" id="ARBA00005988"/>
    </source>
</evidence>
<dbReference type="CDD" id="cd03860">
    <property type="entry name" value="M14_CP_A-B_like"/>
    <property type="match status" value="1"/>
</dbReference>
<dbReference type="SMART" id="SM00631">
    <property type="entry name" value="Zn_pept"/>
    <property type="match status" value="1"/>
</dbReference>
<dbReference type="OrthoDB" id="3626597at2759"/>
<keyword evidence="3" id="KW-0479">Metal-binding</keyword>
<comment type="similarity">
    <text evidence="2 5">Belongs to the peptidase M14 family.</text>
</comment>
<feature type="active site" description="Proton donor/acceptor" evidence="5">
    <location>
        <position position="284"/>
    </location>
</feature>
<evidence type="ECO:0000256" key="3">
    <source>
        <dbReference type="ARBA" id="ARBA00022723"/>
    </source>
</evidence>
<dbReference type="PRINTS" id="PR00765">
    <property type="entry name" value="CRBOXYPTASEA"/>
</dbReference>
<evidence type="ECO:0000313" key="7">
    <source>
        <dbReference type="Proteomes" id="UP000694843"/>
    </source>
</evidence>
<organism evidence="7 8">
    <name type="scientific">Hyalella azteca</name>
    <name type="common">Amphipod</name>
    <dbReference type="NCBI Taxonomy" id="294128"/>
    <lineage>
        <taxon>Eukaryota</taxon>
        <taxon>Metazoa</taxon>
        <taxon>Ecdysozoa</taxon>
        <taxon>Arthropoda</taxon>
        <taxon>Crustacea</taxon>
        <taxon>Multicrustacea</taxon>
        <taxon>Malacostraca</taxon>
        <taxon>Eumalacostraca</taxon>
        <taxon>Peracarida</taxon>
        <taxon>Amphipoda</taxon>
        <taxon>Senticaudata</taxon>
        <taxon>Talitrida</taxon>
        <taxon>Talitroidea</taxon>
        <taxon>Hyalellidae</taxon>
        <taxon>Hyalella</taxon>
    </lineage>
</organism>